<evidence type="ECO:0000256" key="2">
    <source>
        <dbReference type="SAM" id="SignalP"/>
    </source>
</evidence>
<protein>
    <submittedName>
        <fullName evidence="3">Uncharacterized protein</fullName>
    </submittedName>
</protein>
<dbReference type="SUPFAM" id="SSF53474">
    <property type="entry name" value="alpha/beta-Hydrolases"/>
    <property type="match status" value="1"/>
</dbReference>
<comment type="caution">
    <text evidence="3">The sequence shown here is derived from an EMBL/GenBank/DDBJ whole genome shotgun (WGS) entry which is preliminary data.</text>
</comment>
<keyword evidence="2" id="KW-0732">Signal</keyword>
<sequence length="164" mass="18253">MKNYYILSFFPYLVSLFLTLNSHGLHGDTPAKQADAPKRIIEAQPEMRFVNGVSNLATNKDINVKVEVLSLEGFKEQCRITELRGQPQKLNLAEADGPKDSLPLILWFNGGPGPGCSSLGVGATEKLGPFRVISSDWKMLYENENAWNKGQMLCSWSHLQQGWG</sequence>
<dbReference type="Proteomes" id="UP000607653">
    <property type="component" value="Unassembled WGS sequence"/>
</dbReference>
<dbReference type="Pfam" id="PF00450">
    <property type="entry name" value="Peptidase_S10"/>
    <property type="match status" value="1"/>
</dbReference>
<dbReference type="InterPro" id="IPR029058">
    <property type="entry name" value="AB_hydrolase_fold"/>
</dbReference>
<feature type="chain" id="PRO_5032302009" evidence="2">
    <location>
        <begin position="28"/>
        <end position="164"/>
    </location>
</feature>
<keyword evidence="4" id="KW-1185">Reference proteome</keyword>
<evidence type="ECO:0000313" key="4">
    <source>
        <dbReference type="Proteomes" id="UP000607653"/>
    </source>
</evidence>
<organism evidence="3 4">
    <name type="scientific">Nelumbo nucifera</name>
    <name type="common">Sacred lotus</name>
    <dbReference type="NCBI Taxonomy" id="4432"/>
    <lineage>
        <taxon>Eukaryota</taxon>
        <taxon>Viridiplantae</taxon>
        <taxon>Streptophyta</taxon>
        <taxon>Embryophyta</taxon>
        <taxon>Tracheophyta</taxon>
        <taxon>Spermatophyta</taxon>
        <taxon>Magnoliopsida</taxon>
        <taxon>Proteales</taxon>
        <taxon>Nelumbonaceae</taxon>
        <taxon>Nelumbo</taxon>
    </lineage>
</organism>
<dbReference type="Gene3D" id="3.40.50.1820">
    <property type="entry name" value="alpha/beta hydrolase"/>
    <property type="match status" value="1"/>
</dbReference>
<reference evidence="3 4" key="1">
    <citation type="journal article" date="2020" name="Mol. Biol. Evol.">
        <title>Distinct Expression and Methylation Patterns for Genes with Different Fates following a Single Whole-Genome Duplication in Flowering Plants.</title>
        <authorList>
            <person name="Shi T."/>
            <person name="Rahmani R.S."/>
            <person name="Gugger P.F."/>
            <person name="Wang M."/>
            <person name="Li H."/>
            <person name="Zhang Y."/>
            <person name="Li Z."/>
            <person name="Wang Q."/>
            <person name="Van de Peer Y."/>
            <person name="Marchal K."/>
            <person name="Chen J."/>
        </authorList>
    </citation>
    <scope>NUCLEOTIDE SEQUENCE [LARGE SCALE GENOMIC DNA]</scope>
    <source>
        <tissue evidence="3">Leaf</tissue>
    </source>
</reference>
<dbReference type="InterPro" id="IPR001563">
    <property type="entry name" value="Peptidase_S10"/>
</dbReference>
<accession>A0A822ZHF0</accession>
<dbReference type="GO" id="GO:0004185">
    <property type="term" value="F:serine-type carboxypeptidase activity"/>
    <property type="evidence" value="ECO:0007669"/>
    <property type="project" value="InterPro"/>
</dbReference>
<feature type="signal peptide" evidence="2">
    <location>
        <begin position="1"/>
        <end position="27"/>
    </location>
</feature>
<dbReference type="GO" id="GO:0006508">
    <property type="term" value="P:proteolysis"/>
    <property type="evidence" value="ECO:0007669"/>
    <property type="project" value="InterPro"/>
</dbReference>
<gene>
    <name evidence="3" type="ORF">HUJ06_000696</name>
</gene>
<evidence type="ECO:0000256" key="1">
    <source>
        <dbReference type="ARBA" id="ARBA00009431"/>
    </source>
</evidence>
<name>A0A822ZHF0_NELNU</name>
<evidence type="ECO:0000313" key="3">
    <source>
        <dbReference type="EMBL" id="DAD42466.1"/>
    </source>
</evidence>
<proteinExistence type="inferred from homology"/>
<comment type="similarity">
    <text evidence="1">Belongs to the peptidase S10 family.</text>
</comment>
<dbReference type="AlphaFoldDB" id="A0A822ZHF0"/>
<dbReference type="EMBL" id="DUZY01000006">
    <property type="protein sequence ID" value="DAD42466.1"/>
    <property type="molecule type" value="Genomic_DNA"/>
</dbReference>